<evidence type="ECO:0000313" key="4">
    <source>
        <dbReference type="Proteomes" id="UP000831787"/>
    </source>
</evidence>
<name>A0ABY4EKA2_9BACI</name>
<protein>
    <submittedName>
        <fullName evidence="3">DinB family protein</fullName>
    </submittedName>
</protein>
<accession>A0ABY4EKA2</accession>
<reference evidence="3 4" key="1">
    <citation type="submission" date="2022-04" db="EMBL/GenBank/DDBJ databases">
        <title>Halobacillus sp. isolated from saltern.</title>
        <authorList>
            <person name="Won M."/>
            <person name="Lee C.-M."/>
            <person name="Woen H.-Y."/>
            <person name="Kwon S.-W."/>
        </authorList>
    </citation>
    <scope>NUCLEOTIDE SEQUENCE [LARGE SCALE GENOMIC DNA]</scope>
    <source>
        <strain evidence="3 4">SSBR10-3</strain>
    </source>
</reference>
<gene>
    <name evidence="3" type="ORF">MUN89_00290</name>
</gene>
<evidence type="ECO:0000256" key="2">
    <source>
        <dbReference type="ARBA" id="ARBA00022723"/>
    </source>
</evidence>
<organism evidence="3 4">
    <name type="scientific">Halobacillus salinarum</name>
    <dbReference type="NCBI Taxonomy" id="2932257"/>
    <lineage>
        <taxon>Bacteria</taxon>
        <taxon>Bacillati</taxon>
        <taxon>Bacillota</taxon>
        <taxon>Bacilli</taxon>
        <taxon>Bacillales</taxon>
        <taxon>Bacillaceae</taxon>
        <taxon>Halobacillus</taxon>
    </lineage>
</organism>
<keyword evidence="2" id="KW-0479">Metal-binding</keyword>
<evidence type="ECO:0000313" key="3">
    <source>
        <dbReference type="EMBL" id="UOQ44472.1"/>
    </source>
</evidence>
<dbReference type="Proteomes" id="UP000831787">
    <property type="component" value="Chromosome"/>
</dbReference>
<dbReference type="SUPFAM" id="SSF109854">
    <property type="entry name" value="DinB/YfiT-like putative metalloenzymes"/>
    <property type="match status" value="1"/>
</dbReference>
<dbReference type="Gene3D" id="1.20.120.450">
    <property type="entry name" value="dinb family like domain"/>
    <property type="match status" value="1"/>
</dbReference>
<dbReference type="Pfam" id="PF05163">
    <property type="entry name" value="DinB"/>
    <property type="match status" value="1"/>
</dbReference>
<dbReference type="InterPro" id="IPR007837">
    <property type="entry name" value="DinB"/>
</dbReference>
<evidence type="ECO:0000256" key="1">
    <source>
        <dbReference type="ARBA" id="ARBA00008635"/>
    </source>
</evidence>
<dbReference type="EMBL" id="CP095073">
    <property type="protein sequence ID" value="UOQ44472.1"/>
    <property type="molecule type" value="Genomic_DNA"/>
</dbReference>
<comment type="similarity">
    <text evidence="1">Belongs to the DinB family.</text>
</comment>
<dbReference type="RefSeq" id="WP_244710464.1">
    <property type="nucleotide sequence ID" value="NZ_CP095073.1"/>
</dbReference>
<dbReference type="InterPro" id="IPR034660">
    <property type="entry name" value="DinB/YfiT-like"/>
</dbReference>
<sequence length="156" mass="18016">MNMYCQSAFHQLEIVIASISEMAGQLNSEDLDFRPAPGKRSIGELLTHLATIPASDGKIAEEATKEEMEAFYRSISLPTISDILEAMFTHFSQLKTQYENYTEDHLYTETSSWWGVTYSRFEWLLEIVAHMYHHRGQLHAMLVLLNKKDPEVLLFE</sequence>
<keyword evidence="4" id="KW-1185">Reference proteome</keyword>
<proteinExistence type="inferred from homology"/>